<protein>
    <recommendedName>
        <fullName evidence="4">AdoMet activation domain-containing protein</fullName>
    </recommendedName>
</protein>
<dbReference type="Pfam" id="PF02965">
    <property type="entry name" value="Met_synt_B12"/>
    <property type="match status" value="1"/>
</dbReference>
<evidence type="ECO:0000256" key="1">
    <source>
        <dbReference type="ARBA" id="ARBA00022723"/>
    </source>
</evidence>
<sequence>VRAELGISGGDPENLSGMLRTEYQGCRYSLGYPACPDLEDRAKIADLLESGRIGVELSEEFQLHPEQSTDAIVLHHPEATYFNAGGRA</sequence>
<dbReference type="PANTHER" id="PTHR45833:SF1">
    <property type="entry name" value="METHIONINE SYNTHASE"/>
    <property type="match status" value="1"/>
</dbReference>
<gene>
    <name evidence="5" type="ORF">M1E25_25285</name>
</gene>
<keyword evidence="6" id="KW-1185">Reference proteome</keyword>
<dbReference type="PROSITE" id="PS50974">
    <property type="entry name" value="ADOMET_ACTIVATION"/>
    <property type="match status" value="1"/>
</dbReference>
<evidence type="ECO:0000256" key="2">
    <source>
        <dbReference type="ARBA" id="ARBA00023285"/>
    </source>
</evidence>
<proteinExistence type="predicted"/>
<keyword evidence="3" id="KW-0808">Transferase</keyword>
<feature type="domain" description="AdoMet activation" evidence="4">
    <location>
        <begin position="1"/>
        <end position="88"/>
    </location>
</feature>
<accession>A0ABT0XFM6</accession>
<dbReference type="Gene3D" id="3.10.196.10">
    <property type="entry name" value="Vitamin B12-dependent methionine synthase, activation domain"/>
    <property type="match status" value="1"/>
</dbReference>
<evidence type="ECO:0000259" key="4">
    <source>
        <dbReference type="PROSITE" id="PS50974"/>
    </source>
</evidence>
<dbReference type="InterPro" id="IPR004223">
    <property type="entry name" value="VitB12-dep_Met_synth_activ_dom"/>
</dbReference>
<dbReference type="RefSeq" id="WP_251419604.1">
    <property type="nucleotide sequence ID" value="NZ_JAMQGM010000078.1"/>
</dbReference>
<dbReference type="Proteomes" id="UP001167160">
    <property type="component" value="Unassembled WGS sequence"/>
</dbReference>
<keyword evidence="2" id="KW-0170">Cobalt</keyword>
<comment type="caution">
    <text evidence="5">The sequence shown here is derived from an EMBL/GenBank/DDBJ whole genome shotgun (WGS) entry which is preliminary data.</text>
</comment>
<keyword evidence="1" id="KW-0479">Metal-binding</keyword>
<reference evidence="5" key="1">
    <citation type="journal article" date="2023" name="Int. J. Syst. Evol. Microbiol.">
        <title>Streptomyces meridianus sp. nov. isolated from brackish water of the Tagus estuary in Alcochete, Portugal.</title>
        <authorList>
            <person name="Santos J.D.N."/>
            <person name="Klimek D."/>
            <person name="Calusinska M."/>
            <person name="Lobo Da Cunha A."/>
            <person name="Catita J."/>
            <person name="Goncalves H."/>
            <person name="Gonzalez I."/>
            <person name="Reyes F."/>
            <person name="Lage O.M."/>
        </authorList>
    </citation>
    <scope>NUCLEOTIDE SEQUENCE</scope>
    <source>
        <strain evidence="5">MTZ3.1</strain>
    </source>
</reference>
<dbReference type="PANTHER" id="PTHR45833">
    <property type="entry name" value="METHIONINE SYNTHASE"/>
    <property type="match status" value="1"/>
</dbReference>
<dbReference type="SUPFAM" id="SSF56507">
    <property type="entry name" value="Methionine synthase activation domain-like"/>
    <property type="match status" value="1"/>
</dbReference>
<dbReference type="InterPro" id="IPR037010">
    <property type="entry name" value="VitB12-dep_Met_synth_activ_sf"/>
</dbReference>
<evidence type="ECO:0000313" key="6">
    <source>
        <dbReference type="Proteomes" id="UP001167160"/>
    </source>
</evidence>
<feature type="non-terminal residue" evidence="5">
    <location>
        <position position="1"/>
    </location>
</feature>
<organism evidence="5 6">
    <name type="scientific">Streptomyces meridianus</name>
    <dbReference type="NCBI Taxonomy" id="2938945"/>
    <lineage>
        <taxon>Bacteria</taxon>
        <taxon>Bacillati</taxon>
        <taxon>Actinomycetota</taxon>
        <taxon>Actinomycetes</taxon>
        <taxon>Kitasatosporales</taxon>
        <taxon>Streptomycetaceae</taxon>
        <taxon>Streptomyces</taxon>
    </lineage>
</organism>
<evidence type="ECO:0000256" key="3">
    <source>
        <dbReference type="PROSITE-ProRule" id="PRU00346"/>
    </source>
</evidence>
<dbReference type="EMBL" id="JAMQGM010000078">
    <property type="protein sequence ID" value="MCM2580607.1"/>
    <property type="molecule type" value="Genomic_DNA"/>
</dbReference>
<dbReference type="InterPro" id="IPR050554">
    <property type="entry name" value="Met_Synthase/Corrinoid"/>
</dbReference>
<evidence type="ECO:0000313" key="5">
    <source>
        <dbReference type="EMBL" id="MCM2580607.1"/>
    </source>
</evidence>
<keyword evidence="3" id="KW-0489">Methyltransferase</keyword>
<name>A0ABT0XFM6_9ACTN</name>